<dbReference type="EMBL" id="CP048020">
    <property type="protein sequence ID" value="QHX43584.1"/>
    <property type="molecule type" value="Genomic_DNA"/>
</dbReference>
<proteinExistence type="predicted"/>
<dbReference type="AlphaFoldDB" id="A0A6P1Y274"/>
<protein>
    <submittedName>
        <fullName evidence="1">Uncharacterized protein</fullName>
    </submittedName>
</protein>
<dbReference type="RefSeq" id="WP_162663899.1">
    <property type="nucleotide sequence ID" value="NZ_CP048020.1"/>
</dbReference>
<sequence>MVDYIETPTMGDILSEGLFSTAKIAWLKINVEFAYHKHRRLYARYRA</sequence>
<gene>
    <name evidence="1" type="ORF">GWP43_09220</name>
</gene>
<evidence type="ECO:0000313" key="1">
    <source>
        <dbReference type="EMBL" id="QHX43584.1"/>
    </source>
</evidence>
<evidence type="ECO:0000313" key="2">
    <source>
        <dbReference type="Proteomes" id="UP000464374"/>
    </source>
</evidence>
<accession>A0A6P1Y274</accession>
<name>A0A6P1Y274_9SPIR</name>
<organism evidence="1 2">
    <name type="scientific">Treponema vincentii</name>
    <dbReference type="NCBI Taxonomy" id="69710"/>
    <lineage>
        <taxon>Bacteria</taxon>
        <taxon>Pseudomonadati</taxon>
        <taxon>Spirochaetota</taxon>
        <taxon>Spirochaetia</taxon>
        <taxon>Spirochaetales</taxon>
        <taxon>Treponemataceae</taxon>
        <taxon>Treponema</taxon>
    </lineage>
</organism>
<reference evidence="1 2" key="1">
    <citation type="submission" date="2020-01" db="EMBL/GenBank/DDBJ databases">
        <title>Complete genome sequence of a human oral phylogroup 1 Treponema sp. strain ATCC 700766, originally isolated from periodontitis dental plaque.</title>
        <authorList>
            <person name="Chan Y."/>
            <person name="Huo Y.-B."/>
            <person name="Yu X.-L."/>
            <person name="Zeng H."/>
            <person name="Leung W.-K."/>
            <person name="Watt R.M."/>
        </authorList>
    </citation>
    <scope>NUCLEOTIDE SEQUENCE [LARGE SCALE GENOMIC DNA]</scope>
    <source>
        <strain evidence="1 2">OMZ 804</strain>
    </source>
</reference>
<dbReference type="Proteomes" id="UP000464374">
    <property type="component" value="Chromosome"/>
</dbReference>
<dbReference type="KEGG" id="trz:GWP43_09220"/>